<protein>
    <submittedName>
        <fullName evidence="1">Uncharacterized protein</fullName>
    </submittedName>
</protein>
<proteinExistence type="predicted"/>
<dbReference type="EMBL" id="LRGB01003257">
    <property type="protein sequence ID" value="KZS03508.1"/>
    <property type="molecule type" value="Genomic_DNA"/>
</dbReference>
<dbReference type="AlphaFoldDB" id="A0A164KSZ6"/>
<gene>
    <name evidence="1" type="ORF">APZ42_033694</name>
</gene>
<evidence type="ECO:0000313" key="1">
    <source>
        <dbReference type="EMBL" id="KZS03508.1"/>
    </source>
</evidence>
<organism evidence="1 2">
    <name type="scientific">Daphnia magna</name>
    <dbReference type="NCBI Taxonomy" id="35525"/>
    <lineage>
        <taxon>Eukaryota</taxon>
        <taxon>Metazoa</taxon>
        <taxon>Ecdysozoa</taxon>
        <taxon>Arthropoda</taxon>
        <taxon>Crustacea</taxon>
        <taxon>Branchiopoda</taxon>
        <taxon>Diplostraca</taxon>
        <taxon>Cladocera</taxon>
        <taxon>Anomopoda</taxon>
        <taxon>Daphniidae</taxon>
        <taxon>Daphnia</taxon>
    </lineage>
</organism>
<comment type="caution">
    <text evidence="1">The sequence shown here is derived from an EMBL/GenBank/DDBJ whole genome shotgun (WGS) entry which is preliminary data.</text>
</comment>
<dbReference type="Proteomes" id="UP000076858">
    <property type="component" value="Unassembled WGS sequence"/>
</dbReference>
<keyword evidence="2" id="KW-1185">Reference proteome</keyword>
<reference evidence="1 2" key="1">
    <citation type="submission" date="2016-03" db="EMBL/GenBank/DDBJ databases">
        <title>EvidentialGene: Evidence-directed Construction of Genes on Genomes.</title>
        <authorList>
            <person name="Gilbert D.G."/>
            <person name="Choi J.-H."/>
            <person name="Mockaitis K."/>
            <person name="Colbourne J."/>
            <person name="Pfrender M."/>
        </authorList>
    </citation>
    <scope>NUCLEOTIDE SEQUENCE [LARGE SCALE GENOMIC DNA]</scope>
    <source>
        <strain evidence="1 2">Xinb3</strain>
        <tissue evidence="1">Complete organism</tissue>
    </source>
</reference>
<evidence type="ECO:0000313" key="2">
    <source>
        <dbReference type="Proteomes" id="UP000076858"/>
    </source>
</evidence>
<accession>A0A164KSZ6</accession>
<sequence length="75" mass="8887">MPYKASSNIYIVTIKKEEESVRYITDVYSRDPSVSFDFWLVYLYRSTHIATQVTHQQKGTQLPSIEAFKTFFRKT</sequence>
<name>A0A164KSZ6_9CRUS</name>